<organism evidence="2 3">
    <name type="scientific">Pseudoalteromonas ruthenica</name>
    <dbReference type="NCBI Taxonomy" id="151081"/>
    <lineage>
        <taxon>Bacteria</taxon>
        <taxon>Pseudomonadati</taxon>
        <taxon>Pseudomonadota</taxon>
        <taxon>Gammaproteobacteria</taxon>
        <taxon>Alteromonadales</taxon>
        <taxon>Pseudoalteromonadaceae</taxon>
        <taxon>Pseudoalteromonas</taxon>
    </lineage>
</organism>
<dbReference type="SUPFAM" id="SSF53474">
    <property type="entry name" value="alpha/beta-Hydrolases"/>
    <property type="match status" value="1"/>
</dbReference>
<accession>A0A5S3YPE7</accession>
<evidence type="ECO:0000313" key="2">
    <source>
        <dbReference type="EMBL" id="TMP78326.1"/>
    </source>
</evidence>
<dbReference type="InterPro" id="IPR029058">
    <property type="entry name" value="AB_hydrolase_fold"/>
</dbReference>
<reference evidence="2 3" key="1">
    <citation type="submission" date="2017-12" db="EMBL/GenBank/DDBJ databases">
        <authorList>
            <person name="Paulsen S."/>
            <person name="Gram L.K."/>
        </authorList>
    </citation>
    <scope>NUCLEOTIDE SEQUENCE [LARGE SCALE GENOMIC DNA]</scope>
    <source>
        <strain evidence="2 3">S2897</strain>
    </source>
</reference>
<evidence type="ECO:0000259" key="1">
    <source>
        <dbReference type="Pfam" id="PF00975"/>
    </source>
</evidence>
<feature type="domain" description="Thioesterase" evidence="1">
    <location>
        <begin position="3"/>
        <end position="109"/>
    </location>
</feature>
<dbReference type="EMBL" id="PNCG01000289">
    <property type="protein sequence ID" value="TMP78326.1"/>
    <property type="molecule type" value="Genomic_DNA"/>
</dbReference>
<dbReference type="Pfam" id="PF00975">
    <property type="entry name" value="Thioesterase"/>
    <property type="match status" value="1"/>
</dbReference>
<dbReference type="Proteomes" id="UP000305874">
    <property type="component" value="Unassembled WGS sequence"/>
</dbReference>
<name>A0A5S3YPE7_9GAMM</name>
<dbReference type="InterPro" id="IPR001031">
    <property type="entry name" value="Thioesterase"/>
</dbReference>
<evidence type="ECO:0000313" key="3">
    <source>
        <dbReference type="Proteomes" id="UP000305874"/>
    </source>
</evidence>
<sequence length="130" mass="14650">GPNLFCLHEGSGLTIAYRPLAQRLEGRVNCIGIAPDDAFDMQSDLQQLANHYASEILRYQQSGPYYLAGWSMGAPIALLVANALSDLGHTVSMVQLIDSWNPFEYQNSEVLMWHQWVSKWVMQHVIAQED</sequence>
<gene>
    <name evidence="2" type="ORF">CWC05_20120</name>
</gene>
<comment type="caution">
    <text evidence="2">The sequence shown here is derived from an EMBL/GenBank/DDBJ whole genome shotgun (WGS) entry which is preliminary data.</text>
</comment>
<dbReference type="AlphaFoldDB" id="A0A5S3YPE7"/>
<reference evidence="3" key="2">
    <citation type="submission" date="2019-06" db="EMBL/GenBank/DDBJ databases">
        <title>Co-occurence of chitin degradation, pigmentation and bioactivity in marine Pseudoalteromonas.</title>
        <authorList>
            <person name="Sonnenschein E.C."/>
            <person name="Bech P.K."/>
        </authorList>
    </citation>
    <scope>NUCLEOTIDE SEQUENCE [LARGE SCALE GENOMIC DNA]</scope>
    <source>
        <strain evidence="3">S2897</strain>
    </source>
</reference>
<dbReference type="RefSeq" id="WP_138549224.1">
    <property type="nucleotide sequence ID" value="NZ_PNCG01000289.1"/>
</dbReference>
<protein>
    <recommendedName>
        <fullName evidence="1">Thioesterase domain-containing protein</fullName>
    </recommendedName>
</protein>
<feature type="non-terminal residue" evidence="2">
    <location>
        <position position="1"/>
    </location>
</feature>
<proteinExistence type="predicted"/>
<dbReference type="Gene3D" id="3.40.50.1820">
    <property type="entry name" value="alpha/beta hydrolase"/>
    <property type="match status" value="1"/>
</dbReference>